<comment type="caution">
    <text evidence="1">The sequence shown here is derived from an EMBL/GenBank/DDBJ whole genome shotgun (WGS) entry which is preliminary data.</text>
</comment>
<evidence type="ECO:0000313" key="2">
    <source>
        <dbReference type="Proteomes" id="UP000326903"/>
    </source>
</evidence>
<dbReference type="Proteomes" id="UP000326903">
    <property type="component" value="Unassembled WGS sequence"/>
</dbReference>
<organism evidence="1 2">
    <name type="scientific">Ginsengibacter hankyongi</name>
    <dbReference type="NCBI Taxonomy" id="2607284"/>
    <lineage>
        <taxon>Bacteria</taxon>
        <taxon>Pseudomonadati</taxon>
        <taxon>Bacteroidota</taxon>
        <taxon>Chitinophagia</taxon>
        <taxon>Chitinophagales</taxon>
        <taxon>Chitinophagaceae</taxon>
        <taxon>Ginsengibacter</taxon>
    </lineage>
</organism>
<dbReference type="AlphaFoldDB" id="A0A5J5IF39"/>
<keyword evidence="2" id="KW-1185">Reference proteome</keyword>
<reference evidence="1 2" key="1">
    <citation type="submission" date="2019-09" db="EMBL/GenBank/DDBJ databases">
        <title>Draft genome sequence of Ginsengibacter sp. BR5-29.</title>
        <authorList>
            <person name="Im W.-T."/>
        </authorList>
    </citation>
    <scope>NUCLEOTIDE SEQUENCE [LARGE SCALE GENOMIC DNA]</scope>
    <source>
        <strain evidence="1 2">BR5-29</strain>
    </source>
</reference>
<protein>
    <recommendedName>
        <fullName evidence="3">Outer membrane protein TolC</fullName>
    </recommendedName>
</protein>
<dbReference type="EMBL" id="VYQF01000003">
    <property type="protein sequence ID" value="KAA9038638.1"/>
    <property type="molecule type" value="Genomic_DNA"/>
</dbReference>
<accession>A0A5J5IF39</accession>
<gene>
    <name evidence="1" type="ORF">FW778_13885</name>
</gene>
<dbReference type="RefSeq" id="WP_150415359.1">
    <property type="nucleotide sequence ID" value="NZ_VYQF01000003.1"/>
</dbReference>
<proteinExistence type="predicted"/>
<sequence length="417" mass="47737">MSKKLSFFFFLFIIPVFLFSQAKDLSYYINNSLSNSPQLYEYNNLIASNRIDSELIVAGNRFQVTGNSNSYYAPIINGYGYDVAITNGQQLEALVAVNKQIYNKRNLSLQFENLRLQRDSLHVSSAITTQDIRRSVISQYITAYGDQLQLDFNDEVIALLAKEDSVLEKLTQKNVYKQADYLSFLVTLQQQQLTRSQLAVQYKNDYALLNYLAGIVDTATMRLAEPAITAVTNLVYDSSAFLLKYQIDSLRLLNQRSLVNIAYRPKVSLFADAGYQSTLTIAPYKNFGTNIGINLSIPIYDGHQKQLQYTKINIAERTRQRQKEFFTNQLQQQVQQLQQQLTSLESLNGPINKQINYLETLISVNGKLLETGDIKITDYVLALNNYITSRNLVVQNRIAKFQIINQLNYWNTNTNTK</sequence>
<evidence type="ECO:0000313" key="1">
    <source>
        <dbReference type="EMBL" id="KAA9038638.1"/>
    </source>
</evidence>
<dbReference type="Gene3D" id="1.20.1600.10">
    <property type="entry name" value="Outer membrane efflux proteins (OEP)"/>
    <property type="match status" value="1"/>
</dbReference>
<dbReference type="GO" id="GO:0015562">
    <property type="term" value="F:efflux transmembrane transporter activity"/>
    <property type="evidence" value="ECO:0007669"/>
    <property type="project" value="InterPro"/>
</dbReference>
<dbReference type="SUPFAM" id="SSF56954">
    <property type="entry name" value="Outer membrane efflux proteins (OEP)"/>
    <property type="match status" value="1"/>
</dbReference>
<name>A0A5J5IF39_9BACT</name>
<evidence type="ECO:0008006" key="3">
    <source>
        <dbReference type="Google" id="ProtNLM"/>
    </source>
</evidence>